<accession>A0A2T7PFS3</accession>
<keyword evidence="3" id="KW-1185">Reference proteome</keyword>
<evidence type="ECO:0000313" key="3">
    <source>
        <dbReference type="Proteomes" id="UP000245119"/>
    </source>
</evidence>
<evidence type="ECO:0000256" key="1">
    <source>
        <dbReference type="SAM" id="MobiDB-lite"/>
    </source>
</evidence>
<protein>
    <submittedName>
        <fullName evidence="2">Uncharacterized protein</fullName>
    </submittedName>
</protein>
<feature type="compositionally biased region" description="Polar residues" evidence="1">
    <location>
        <begin position="61"/>
        <end position="80"/>
    </location>
</feature>
<organism evidence="2 3">
    <name type="scientific">Pomacea canaliculata</name>
    <name type="common">Golden apple snail</name>
    <dbReference type="NCBI Taxonomy" id="400727"/>
    <lineage>
        <taxon>Eukaryota</taxon>
        <taxon>Metazoa</taxon>
        <taxon>Spiralia</taxon>
        <taxon>Lophotrochozoa</taxon>
        <taxon>Mollusca</taxon>
        <taxon>Gastropoda</taxon>
        <taxon>Caenogastropoda</taxon>
        <taxon>Architaenioglossa</taxon>
        <taxon>Ampullarioidea</taxon>
        <taxon>Ampullariidae</taxon>
        <taxon>Pomacea</taxon>
    </lineage>
</organism>
<dbReference type="Proteomes" id="UP000245119">
    <property type="component" value="Linkage Group LG4"/>
</dbReference>
<dbReference type="AlphaFoldDB" id="A0A2T7PFS3"/>
<sequence>MASTELTFWLESIRQWYPDVLNNCYFVPPLHFCHESLAVSTVCGQQAVVHVPVSDDDPNHRVQNPQTALPQPGPSHTPQTRWRPTACCVWSDTAAHFNHRVTQVCDANLRDDVAHQRVLSGLRALADDQHEVMMVISQLRFENYLNKLCKEKLSPSASPYPRANSLQDTRLHKGEVDILILHRRHGLVVGEVKSVGANWTQLPCSERDKSRSLGTRVAKAVFQLNRTETVLRHFVSDMAADLRIKKILFLPNVTQEVMLKFLKEGGHTQVAKALMECMGVSTIEEAVDACVLAKQLPTSSQPWQCTAATRCELQRWWSRWVTSGESHQDMSPGSYEELVARTLTAHGDVPQRPRVVRHGYNISSRQSLDEAVSHLSAMATDDRCLYVLADEAGPDLSNLFQDFCTKLLTTVPGLHLWAAAIRQGHRPTLLHLETLTHPLRCPPSVVREVQQAEEMQNNDVLQYADDVTLTSPTDGPTVTWLLHGGQQHGGAHPEYCEECGMATADYLRNKLNVGKSAQGADSPPPVSYRDVLILCPSARDDQETKVASPFIRGLRKKDLPVQVAGEDARDDVVRDVALAERDVVTVSHWRNVHGLERKVVVGMAADVSVYHRLQQMSRCTAQLVWICSGGRHCNHLHH</sequence>
<feature type="region of interest" description="Disordered" evidence="1">
    <location>
        <begin position="54"/>
        <end position="80"/>
    </location>
</feature>
<dbReference type="OrthoDB" id="6149346at2759"/>
<dbReference type="EMBL" id="PZQS01000004">
    <property type="protein sequence ID" value="PVD32278.1"/>
    <property type="molecule type" value="Genomic_DNA"/>
</dbReference>
<proteinExistence type="predicted"/>
<gene>
    <name evidence="2" type="ORF">C0Q70_07711</name>
</gene>
<evidence type="ECO:0000313" key="2">
    <source>
        <dbReference type="EMBL" id="PVD32278.1"/>
    </source>
</evidence>
<comment type="caution">
    <text evidence="2">The sequence shown here is derived from an EMBL/GenBank/DDBJ whole genome shotgun (WGS) entry which is preliminary data.</text>
</comment>
<name>A0A2T7PFS3_POMCA</name>
<reference evidence="2 3" key="1">
    <citation type="submission" date="2018-04" db="EMBL/GenBank/DDBJ databases">
        <title>The genome of golden apple snail Pomacea canaliculata provides insight into stress tolerance and invasive adaptation.</title>
        <authorList>
            <person name="Liu C."/>
            <person name="Liu B."/>
            <person name="Ren Y."/>
            <person name="Zhang Y."/>
            <person name="Wang H."/>
            <person name="Li S."/>
            <person name="Jiang F."/>
            <person name="Yin L."/>
            <person name="Zhang G."/>
            <person name="Qian W."/>
            <person name="Fan W."/>
        </authorList>
    </citation>
    <scope>NUCLEOTIDE SEQUENCE [LARGE SCALE GENOMIC DNA]</scope>
    <source>
        <strain evidence="2">SZHN2017</strain>
        <tissue evidence="2">Muscle</tissue>
    </source>
</reference>